<organism evidence="1">
    <name type="scientific">Arundo donax</name>
    <name type="common">Giant reed</name>
    <name type="synonym">Donax arundinaceus</name>
    <dbReference type="NCBI Taxonomy" id="35708"/>
    <lineage>
        <taxon>Eukaryota</taxon>
        <taxon>Viridiplantae</taxon>
        <taxon>Streptophyta</taxon>
        <taxon>Embryophyta</taxon>
        <taxon>Tracheophyta</taxon>
        <taxon>Spermatophyta</taxon>
        <taxon>Magnoliopsida</taxon>
        <taxon>Liliopsida</taxon>
        <taxon>Poales</taxon>
        <taxon>Poaceae</taxon>
        <taxon>PACMAD clade</taxon>
        <taxon>Arundinoideae</taxon>
        <taxon>Arundineae</taxon>
        <taxon>Arundo</taxon>
    </lineage>
</organism>
<evidence type="ECO:0000313" key="1">
    <source>
        <dbReference type="EMBL" id="JAE14707.1"/>
    </source>
</evidence>
<sequence>MQLMVIYILQHQYHADSKAVQNGVAYHEDDHLYNHPGCRGGERRWRGGDYGRGLGVRGDGACSSEGSKGVGRVLIVVSGNTTGTRSRGGGCSGARSRGGSGALGLRSRGCGWGRETVAASLGARKLPRRRPTWQAVW</sequence>
<reference evidence="1" key="2">
    <citation type="journal article" date="2015" name="Data Brief">
        <title>Shoot transcriptome of the giant reed, Arundo donax.</title>
        <authorList>
            <person name="Barrero R.A."/>
            <person name="Guerrero F.D."/>
            <person name="Moolhuijzen P."/>
            <person name="Goolsby J.A."/>
            <person name="Tidwell J."/>
            <person name="Bellgard S.E."/>
            <person name="Bellgard M.I."/>
        </authorList>
    </citation>
    <scope>NUCLEOTIDE SEQUENCE</scope>
    <source>
        <tissue evidence="1">Shoot tissue taken approximately 20 cm above the soil surface</tissue>
    </source>
</reference>
<proteinExistence type="predicted"/>
<dbReference type="AlphaFoldDB" id="A0A0A9FQZ3"/>
<protein>
    <submittedName>
        <fullName evidence="1">Uncharacterized protein</fullName>
    </submittedName>
</protein>
<accession>A0A0A9FQZ3</accession>
<name>A0A0A9FQZ3_ARUDO</name>
<reference evidence="1" key="1">
    <citation type="submission" date="2014-09" db="EMBL/GenBank/DDBJ databases">
        <authorList>
            <person name="Magalhaes I.L.F."/>
            <person name="Oliveira U."/>
            <person name="Santos F.R."/>
            <person name="Vidigal T.H.D.A."/>
            <person name="Brescovit A.D."/>
            <person name="Santos A.J."/>
        </authorList>
    </citation>
    <scope>NUCLEOTIDE SEQUENCE</scope>
    <source>
        <tissue evidence="1">Shoot tissue taken approximately 20 cm above the soil surface</tissue>
    </source>
</reference>
<dbReference type="EMBL" id="GBRH01183189">
    <property type="protein sequence ID" value="JAE14707.1"/>
    <property type="molecule type" value="Transcribed_RNA"/>
</dbReference>